<dbReference type="Pfam" id="PF11459">
    <property type="entry name" value="AbiEi_3"/>
    <property type="match status" value="1"/>
</dbReference>
<protein>
    <recommendedName>
        <fullName evidence="1">Transcriptional regulator AbiEi antitoxin N-terminal domain-containing protein</fullName>
    </recommendedName>
</protein>
<evidence type="ECO:0000313" key="2">
    <source>
        <dbReference type="EMBL" id="MET3730520.1"/>
    </source>
</evidence>
<dbReference type="RefSeq" id="WP_354505514.1">
    <property type="nucleotide sequence ID" value="NZ_JBEPMO010000001.1"/>
</dbReference>
<accession>A0ABV2LPL5</accession>
<dbReference type="InterPro" id="IPR021561">
    <property type="entry name" value="AbiEi_3"/>
</dbReference>
<evidence type="ECO:0000259" key="1">
    <source>
        <dbReference type="Pfam" id="PF17194"/>
    </source>
</evidence>
<sequence>MSSLNPTKINYLLQQVPVGVAMASSWLSKQGYSPDLIRSYRKSQWLESLGNGAVKRISDEVDYLGAVYCLQKQLEQSVYPAAKTALILQGRSHYLEMDEQQVYLFGSEKETLPTWFKNQNWKPKIQFYTSSFLPESLAMTQIVHKNFEVSVSTPARALMECLYLAPKEMNLVECYELMEGLNDLVPTQVQQLLEQCTSVKVKRLFLYLAEKSNHSWLKYVNKEKIDLGAGNRSLVKNGVYISKYKITVPKELEEDGLPEI</sequence>
<dbReference type="Proteomes" id="UP001549146">
    <property type="component" value="Unassembled WGS sequence"/>
</dbReference>
<comment type="caution">
    <text evidence="2">The sequence shown here is derived from an EMBL/GenBank/DDBJ whole genome shotgun (WGS) entry which is preliminary data.</text>
</comment>
<dbReference type="EMBL" id="JBEPMO010000001">
    <property type="protein sequence ID" value="MET3730520.1"/>
    <property type="molecule type" value="Genomic_DNA"/>
</dbReference>
<dbReference type="Pfam" id="PF17194">
    <property type="entry name" value="AbiEi_3_N"/>
    <property type="match status" value="1"/>
</dbReference>
<proteinExistence type="predicted"/>
<dbReference type="InterPro" id="IPR033455">
    <property type="entry name" value="AbiEi_3_N"/>
</dbReference>
<evidence type="ECO:0000313" key="3">
    <source>
        <dbReference type="Proteomes" id="UP001549146"/>
    </source>
</evidence>
<feature type="domain" description="Transcriptional regulator AbiEi antitoxin N-terminal" evidence="1">
    <location>
        <begin position="7"/>
        <end position="97"/>
    </location>
</feature>
<reference evidence="2 3" key="1">
    <citation type="submission" date="2024-06" db="EMBL/GenBank/DDBJ databases">
        <title>Genomic Encyclopedia of Type Strains, Phase IV (KMG-IV): sequencing the most valuable type-strain genomes for metagenomic binning, comparative biology and taxonomic classification.</title>
        <authorList>
            <person name="Goeker M."/>
        </authorList>
    </citation>
    <scope>NUCLEOTIDE SEQUENCE [LARGE SCALE GENOMIC DNA]</scope>
    <source>
        <strain evidence="2 3">DSM 29388</strain>
    </source>
</reference>
<name>A0ABV2LPL5_9FLAO</name>
<organism evidence="2 3">
    <name type="scientific">Moheibacter stercoris</name>
    <dbReference type="NCBI Taxonomy" id="1628251"/>
    <lineage>
        <taxon>Bacteria</taxon>
        <taxon>Pseudomonadati</taxon>
        <taxon>Bacteroidota</taxon>
        <taxon>Flavobacteriia</taxon>
        <taxon>Flavobacteriales</taxon>
        <taxon>Weeksellaceae</taxon>
        <taxon>Moheibacter</taxon>
    </lineage>
</organism>
<keyword evidence="3" id="KW-1185">Reference proteome</keyword>
<gene>
    <name evidence="2" type="ORF">ABID46_000072</name>
</gene>